<dbReference type="PROSITE" id="PS51767">
    <property type="entry name" value="PEPTIDASE_A1"/>
    <property type="match status" value="1"/>
</dbReference>
<dbReference type="InterPro" id="IPR033121">
    <property type="entry name" value="PEPTIDASE_A1"/>
</dbReference>
<evidence type="ECO:0000256" key="1">
    <source>
        <dbReference type="ARBA" id="ARBA00007447"/>
    </source>
</evidence>
<dbReference type="GO" id="GO:0005576">
    <property type="term" value="C:extracellular region"/>
    <property type="evidence" value="ECO:0007669"/>
    <property type="project" value="TreeGrafter"/>
</dbReference>
<feature type="domain" description="Peptidase A1" evidence="4">
    <location>
        <begin position="1"/>
        <end position="244"/>
    </location>
</feature>
<dbReference type="AlphaFoldDB" id="A0AAW1I5X7"/>
<dbReference type="InterPro" id="IPR051708">
    <property type="entry name" value="Plant_Aspart_Prot_A1"/>
</dbReference>
<dbReference type="InterPro" id="IPR021109">
    <property type="entry name" value="Peptidase_aspartic_dom_sf"/>
</dbReference>
<evidence type="ECO:0000313" key="6">
    <source>
        <dbReference type="Proteomes" id="UP001443914"/>
    </source>
</evidence>
<keyword evidence="2" id="KW-0645">Protease</keyword>
<dbReference type="SUPFAM" id="SSF50630">
    <property type="entry name" value="Acid proteases"/>
    <property type="match status" value="1"/>
</dbReference>
<dbReference type="PANTHER" id="PTHR47967:SF23">
    <property type="entry name" value="OS04G0448300 PROTEIN"/>
    <property type="match status" value="1"/>
</dbReference>
<comment type="similarity">
    <text evidence="1">Belongs to the peptidase A1 family.</text>
</comment>
<evidence type="ECO:0000259" key="4">
    <source>
        <dbReference type="PROSITE" id="PS51767"/>
    </source>
</evidence>
<dbReference type="GO" id="GO:0008233">
    <property type="term" value="F:peptidase activity"/>
    <property type="evidence" value="ECO:0007669"/>
    <property type="project" value="UniProtKB-KW"/>
</dbReference>
<keyword evidence="3" id="KW-0378">Hydrolase</keyword>
<reference evidence="5" key="1">
    <citation type="submission" date="2024-03" db="EMBL/GenBank/DDBJ databases">
        <title>WGS assembly of Saponaria officinalis var. Norfolk2.</title>
        <authorList>
            <person name="Jenkins J."/>
            <person name="Shu S."/>
            <person name="Grimwood J."/>
            <person name="Barry K."/>
            <person name="Goodstein D."/>
            <person name="Schmutz J."/>
            <person name="Leebens-Mack J."/>
            <person name="Osbourn A."/>
        </authorList>
    </citation>
    <scope>NUCLEOTIDE SEQUENCE [LARGE SCALE GENOMIC DNA]</scope>
    <source>
        <strain evidence="5">JIC</strain>
    </source>
</reference>
<dbReference type="PANTHER" id="PTHR47967">
    <property type="entry name" value="OS07G0603500 PROTEIN-RELATED"/>
    <property type="match status" value="1"/>
</dbReference>
<comment type="caution">
    <text evidence="5">The sequence shown here is derived from an EMBL/GenBank/DDBJ whole genome shotgun (WGS) entry which is preliminary data.</text>
</comment>
<dbReference type="Proteomes" id="UP001443914">
    <property type="component" value="Unassembled WGS sequence"/>
</dbReference>
<name>A0AAW1I5X7_SAPOF</name>
<sequence length="244" mass="27620">MDTGSELIWVQCEDCQKRNKCFGNPPDFFKNTKSNSYNPIPSDTQRLCYLGKCINDFCSYITHYADEFTAEGILAFETFTFGNGPRQNDITGESMIYNLIFGCNRYFSGPDHMKHTIGLLGLGWGDWGPKSLMSQIKTQIEDIFSYCFPHYDESAIDVQGYLKLGLEGNLEDGFSSTALLQFEDSDYYYLNLEVISVNNKKFPILSSVFIRKNNDEGGTIIDSGNAFTDLTPRAYKVLNKTMLA</sequence>
<accession>A0AAW1I5X7</accession>
<protein>
    <recommendedName>
        <fullName evidence="4">Peptidase A1 domain-containing protein</fullName>
    </recommendedName>
</protein>
<dbReference type="Pfam" id="PF14541">
    <property type="entry name" value="TAXi_C"/>
    <property type="match status" value="1"/>
</dbReference>
<evidence type="ECO:0000313" key="5">
    <source>
        <dbReference type="EMBL" id="KAK9684386.1"/>
    </source>
</evidence>
<dbReference type="InterPro" id="IPR032861">
    <property type="entry name" value="TAXi_N"/>
</dbReference>
<dbReference type="GO" id="GO:0006508">
    <property type="term" value="P:proteolysis"/>
    <property type="evidence" value="ECO:0007669"/>
    <property type="project" value="UniProtKB-KW"/>
</dbReference>
<dbReference type="Pfam" id="PF14543">
    <property type="entry name" value="TAXi_N"/>
    <property type="match status" value="1"/>
</dbReference>
<evidence type="ECO:0000256" key="3">
    <source>
        <dbReference type="ARBA" id="ARBA00022801"/>
    </source>
</evidence>
<dbReference type="Gene3D" id="2.40.70.10">
    <property type="entry name" value="Acid Proteases"/>
    <property type="match status" value="2"/>
</dbReference>
<dbReference type="InterPro" id="IPR032799">
    <property type="entry name" value="TAXi_C"/>
</dbReference>
<dbReference type="EMBL" id="JBDFQZ010000010">
    <property type="protein sequence ID" value="KAK9684386.1"/>
    <property type="molecule type" value="Genomic_DNA"/>
</dbReference>
<proteinExistence type="inferred from homology"/>
<keyword evidence="6" id="KW-1185">Reference proteome</keyword>
<gene>
    <name evidence="5" type="ORF">RND81_10G206300</name>
</gene>
<evidence type="ECO:0000256" key="2">
    <source>
        <dbReference type="ARBA" id="ARBA00022670"/>
    </source>
</evidence>
<organism evidence="5 6">
    <name type="scientific">Saponaria officinalis</name>
    <name type="common">Common soapwort</name>
    <name type="synonym">Lychnis saponaria</name>
    <dbReference type="NCBI Taxonomy" id="3572"/>
    <lineage>
        <taxon>Eukaryota</taxon>
        <taxon>Viridiplantae</taxon>
        <taxon>Streptophyta</taxon>
        <taxon>Embryophyta</taxon>
        <taxon>Tracheophyta</taxon>
        <taxon>Spermatophyta</taxon>
        <taxon>Magnoliopsida</taxon>
        <taxon>eudicotyledons</taxon>
        <taxon>Gunneridae</taxon>
        <taxon>Pentapetalae</taxon>
        <taxon>Caryophyllales</taxon>
        <taxon>Caryophyllaceae</taxon>
        <taxon>Caryophylleae</taxon>
        <taxon>Saponaria</taxon>
    </lineage>
</organism>